<evidence type="ECO:0008006" key="3">
    <source>
        <dbReference type="Google" id="ProtNLM"/>
    </source>
</evidence>
<dbReference type="EMBL" id="CAKKNE010000001">
    <property type="protein sequence ID" value="CAH0365019.1"/>
    <property type="molecule type" value="Genomic_DNA"/>
</dbReference>
<comment type="caution">
    <text evidence="1">The sequence shown here is derived from an EMBL/GenBank/DDBJ whole genome shotgun (WGS) entry which is preliminary data.</text>
</comment>
<name>A0A8J2WS22_9STRA</name>
<evidence type="ECO:0000313" key="2">
    <source>
        <dbReference type="Proteomes" id="UP000789595"/>
    </source>
</evidence>
<keyword evidence="2" id="KW-1185">Reference proteome</keyword>
<protein>
    <recommendedName>
        <fullName evidence="3">CYTH domain-containing protein</fullName>
    </recommendedName>
</protein>
<evidence type="ECO:0000313" key="1">
    <source>
        <dbReference type="EMBL" id="CAH0365019.1"/>
    </source>
</evidence>
<sequence length="201" mass="22053">MAAQLAAQQDDETSEIVLRAACADGGLDRLLLQLRMRCHPSRTALITYAESYLRAPTRADVLWRLREEREVLLDGAGGDAANAPFCSSDALDEALRQIVVIGERNPMRAKGKVARTRRRRASELAGTDYDGARAFLQGLGYATKAPARTVRGRRYVHRSGARITLLRVEGTPGYLVEFALTGDDEASLLELRESLPVTALD</sequence>
<dbReference type="Proteomes" id="UP000789595">
    <property type="component" value="Unassembled WGS sequence"/>
</dbReference>
<accession>A0A8J2WS22</accession>
<proteinExistence type="predicted"/>
<dbReference type="AlphaFoldDB" id="A0A8J2WS22"/>
<reference evidence="1" key="1">
    <citation type="submission" date="2021-11" db="EMBL/GenBank/DDBJ databases">
        <authorList>
            <consortium name="Genoscope - CEA"/>
            <person name="William W."/>
        </authorList>
    </citation>
    <scope>NUCLEOTIDE SEQUENCE</scope>
</reference>
<gene>
    <name evidence="1" type="ORF">PECAL_1P14210</name>
</gene>
<organism evidence="1 2">
    <name type="scientific">Pelagomonas calceolata</name>
    <dbReference type="NCBI Taxonomy" id="35677"/>
    <lineage>
        <taxon>Eukaryota</taxon>
        <taxon>Sar</taxon>
        <taxon>Stramenopiles</taxon>
        <taxon>Ochrophyta</taxon>
        <taxon>Pelagophyceae</taxon>
        <taxon>Pelagomonadales</taxon>
        <taxon>Pelagomonadaceae</taxon>
        <taxon>Pelagomonas</taxon>
    </lineage>
</organism>